<reference evidence="5 6" key="1">
    <citation type="submission" date="2016-12" db="EMBL/GenBank/DDBJ databases">
        <title>The genomes of Aspergillus section Nigri reveals drivers in fungal speciation.</title>
        <authorList>
            <consortium name="DOE Joint Genome Institute"/>
            <person name="Vesth T.C."/>
            <person name="Nybo J."/>
            <person name="Theobald S."/>
            <person name="Brandl J."/>
            <person name="Frisvad J.C."/>
            <person name="Nielsen K.F."/>
            <person name="Lyhne E.K."/>
            <person name="Kogle M.E."/>
            <person name="Kuo A."/>
            <person name="Riley R."/>
            <person name="Clum A."/>
            <person name="Nolan M."/>
            <person name="Lipzen A."/>
            <person name="Salamov A."/>
            <person name="Henrissat B."/>
            <person name="Wiebenga A."/>
            <person name="De Vries R.P."/>
            <person name="Grigoriev I.V."/>
            <person name="Mortensen U.H."/>
            <person name="Andersen M.R."/>
            <person name="Baker S.E."/>
        </authorList>
    </citation>
    <scope>NUCLEOTIDE SEQUENCE [LARGE SCALE GENOMIC DNA]</scope>
    <source>
        <strain evidence="5 6">IBT 23096</strain>
    </source>
</reference>
<evidence type="ECO:0000256" key="2">
    <source>
        <dbReference type="ARBA" id="ARBA00022827"/>
    </source>
</evidence>
<evidence type="ECO:0000259" key="4">
    <source>
        <dbReference type="Pfam" id="PF01494"/>
    </source>
</evidence>
<evidence type="ECO:0000313" key="5">
    <source>
        <dbReference type="EMBL" id="PLB53343.1"/>
    </source>
</evidence>
<keyword evidence="6" id="KW-1185">Reference proteome</keyword>
<dbReference type="EMBL" id="MSFO01000002">
    <property type="protein sequence ID" value="PLB53343.1"/>
    <property type="molecule type" value="Genomic_DNA"/>
</dbReference>
<accession>A0A2I2GKD1</accession>
<dbReference type="PANTHER" id="PTHR46720:SF5">
    <property type="entry name" value="HYDROXYLASE, PUTATIVE (AFU_ORTHOLOGUE AFUA_3G01460)-RELATED"/>
    <property type="match status" value="1"/>
</dbReference>
<name>A0A2I2GKD1_9EURO</name>
<dbReference type="PRINTS" id="PR00420">
    <property type="entry name" value="RNGMNOXGNASE"/>
</dbReference>
<gene>
    <name evidence="5" type="ORF">P170DRAFT_424094</name>
</gene>
<keyword evidence="2" id="KW-0274">FAD</keyword>
<dbReference type="InterPro" id="IPR051104">
    <property type="entry name" value="FAD_monoxygenase"/>
</dbReference>
<keyword evidence="3" id="KW-0560">Oxidoreductase</keyword>
<organism evidence="5 6">
    <name type="scientific">Aspergillus steynii IBT 23096</name>
    <dbReference type="NCBI Taxonomy" id="1392250"/>
    <lineage>
        <taxon>Eukaryota</taxon>
        <taxon>Fungi</taxon>
        <taxon>Dikarya</taxon>
        <taxon>Ascomycota</taxon>
        <taxon>Pezizomycotina</taxon>
        <taxon>Eurotiomycetes</taxon>
        <taxon>Eurotiomycetidae</taxon>
        <taxon>Eurotiales</taxon>
        <taxon>Aspergillaceae</taxon>
        <taxon>Aspergillus</taxon>
        <taxon>Aspergillus subgen. Circumdati</taxon>
    </lineage>
</organism>
<proteinExistence type="predicted"/>
<dbReference type="VEuPathDB" id="FungiDB:P170DRAFT_424094"/>
<evidence type="ECO:0000256" key="1">
    <source>
        <dbReference type="ARBA" id="ARBA00022630"/>
    </source>
</evidence>
<feature type="domain" description="FAD-binding" evidence="4">
    <location>
        <begin position="165"/>
        <end position="371"/>
    </location>
</feature>
<dbReference type="GeneID" id="36555246"/>
<dbReference type="AlphaFoldDB" id="A0A2I2GKD1"/>
<dbReference type="Pfam" id="PF01494">
    <property type="entry name" value="FAD_binding_3"/>
    <property type="match status" value="1"/>
</dbReference>
<dbReference type="SUPFAM" id="SSF51905">
    <property type="entry name" value="FAD/NAD(P)-binding domain"/>
    <property type="match status" value="1"/>
</dbReference>
<dbReference type="SUPFAM" id="SSF54373">
    <property type="entry name" value="FAD-linked reductases, C-terminal domain"/>
    <property type="match status" value="1"/>
</dbReference>
<dbReference type="GO" id="GO:0044550">
    <property type="term" value="P:secondary metabolite biosynthetic process"/>
    <property type="evidence" value="ECO:0007669"/>
    <property type="project" value="TreeGrafter"/>
</dbReference>
<dbReference type="RefSeq" id="XP_024708645.1">
    <property type="nucleotide sequence ID" value="XM_024847547.1"/>
</dbReference>
<sequence length="427" mass="47718">MESIDPPKRQFSVTIIGAGVGGLTLTLGLLRHNISVTIYEAAPSFKRTGFGLSMSPAAHRALSLIDPSIRKAYDALVTTHADSPGYEHFCQTWFELVWTTADMRGKVLTNLRAKSLGQTSVYCGDFLDALIDCMPRGKVQWGKNLIHMEEMAQGTKLHFEDGSSTMADVVIGCDGIHSRVRQCMLPGEQIQPRYAGMYAYRAVLDMATMVEAVGERRARVATMYMGKGGYVVTYPIMHAKQVNVGFFRESDSWNHHTWAHPTSKEEMEQDFGHMGDAVRSIMKHIINPVQWAVFDNPPISTYARDNMAILGDAAHASTPHQGAGAGQAIEDVHILTELMGDQHVLQREHVKSAFHAYDTVRRPRSQWVVRTSRDMGQLLSLSLDTVTGEEDLKKLLSRRMALLWDLDVTGQAEIARQFMLYHLRLTV</sequence>
<dbReference type="Proteomes" id="UP000234275">
    <property type="component" value="Unassembled WGS sequence"/>
</dbReference>
<evidence type="ECO:0000256" key="3">
    <source>
        <dbReference type="ARBA" id="ARBA00023002"/>
    </source>
</evidence>
<dbReference type="InterPro" id="IPR036188">
    <property type="entry name" value="FAD/NAD-bd_sf"/>
</dbReference>
<dbReference type="PANTHER" id="PTHR46720">
    <property type="entry name" value="HYDROXYLASE, PUTATIVE (AFU_ORTHOLOGUE AFUA_3G01460)-RELATED"/>
    <property type="match status" value="1"/>
</dbReference>
<comment type="caution">
    <text evidence="5">The sequence shown here is derived from an EMBL/GenBank/DDBJ whole genome shotgun (WGS) entry which is preliminary data.</text>
</comment>
<dbReference type="GO" id="GO:0071949">
    <property type="term" value="F:FAD binding"/>
    <property type="evidence" value="ECO:0007669"/>
    <property type="project" value="InterPro"/>
</dbReference>
<dbReference type="STRING" id="1392250.A0A2I2GKD1"/>
<protein>
    <submittedName>
        <fullName evidence="5">Putative salicylate hydroxylase</fullName>
    </submittedName>
</protein>
<dbReference type="GO" id="GO:0016491">
    <property type="term" value="F:oxidoreductase activity"/>
    <property type="evidence" value="ECO:0007669"/>
    <property type="project" value="UniProtKB-KW"/>
</dbReference>
<dbReference type="Gene3D" id="3.50.50.60">
    <property type="entry name" value="FAD/NAD(P)-binding domain"/>
    <property type="match status" value="1"/>
</dbReference>
<dbReference type="InterPro" id="IPR002938">
    <property type="entry name" value="FAD-bd"/>
</dbReference>
<evidence type="ECO:0000313" key="6">
    <source>
        <dbReference type="Proteomes" id="UP000234275"/>
    </source>
</evidence>
<keyword evidence="1" id="KW-0285">Flavoprotein</keyword>
<dbReference type="OrthoDB" id="417877at2759"/>